<accession>A0A2S2QUP9</accession>
<proteinExistence type="predicted"/>
<reference evidence="1" key="1">
    <citation type="submission" date="2018-04" db="EMBL/GenBank/DDBJ databases">
        <title>Transcriptome assembly of Sipha flava.</title>
        <authorList>
            <person name="Scully E.D."/>
            <person name="Geib S.M."/>
            <person name="Palmer N.A."/>
            <person name="Koch K."/>
            <person name="Bradshaw J."/>
            <person name="Heng-Moss T."/>
            <person name="Sarath G."/>
        </authorList>
    </citation>
    <scope>NUCLEOTIDE SEQUENCE</scope>
</reference>
<protein>
    <submittedName>
        <fullName evidence="1">Uncharacterized protein</fullName>
    </submittedName>
</protein>
<dbReference type="EMBL" id="GGMS01012180">
    <property type="protein sequence ID" value="MBY81383.1"/>
    <property type="molecule type" value="Transcribed_RNA"/>
</dbReference>
<sequence length="112" mass="13101">MAAFIRMARAVAPKVVLHVPKNIDKSQYLQMAMDEGFSRIQYESVWIDKKPNCMNLYLTRNDTNARGIPVQTSKLVQPDNPSSNKQQIERLRTEDKFMYKSYLNKVTRFLET</sequence>
<gene>
    <name evidence="1" type="ORF">g.66295</name>
</gene>
<organism evidence="1">
    <name type="scientific">Sipha flava</name>
    <name type="common">yellow sugarcane aphid</name>
    <dbReference type="NCBI Taxonomy" id="143950"/>
    <lineage>
        <taxon>Eukaryota</taxon>
        <taxon>Metazoa</taxon>
        <taxon>Ecdysozoa</taxon>
        <taxon>Arthropoda</taxon>
        <taxon>Hexapoda</taxon>
        <taxon>Insecta</taxon>
        <taxon>Pterygota</taxon>
        <taxon>Neoptera</taxon>
        <taxon>Paraneoptera</taxon>
        <taxon>Hemiptera</taxon>
        <taxon>Sternorrhyncha</taxon>
        <taxon>Aphidomorpha</taxon>
        <taxon>Aphidoidea</taxon>
        <taxon>Aphididae</taxon>
        <taxon>Sipha</taxon>
    </lineage>
</organism>
<evidence type="ECO:0000313" key="1">
    <source>
        <dbReference type="EMBL" id="MBY81383.1"/>
    </source>
</evidence>
<name>A0A2S2QUP9_9HEMI</name>
<dbReference type="AlphaFoldDB" id="A0A2S2QUP9"/>